<gene>
    <name evidence="1" type="ORF">HNP63_001082</name>
</gene>
<name>A0AB34Z2W0_BORAF</name>
<evidence type="ECO:0000313" key="2">
    <source>
        <dbReference type="Proteomes" id="UP000529652"/>
    </source>
</evidence>
<dbReference type="NCBIfam" id="NF033726">
    <property type="entry name" value="borfam52"/>
    <property type="match status" value="1"/>
</dbReference>
<organism evidence="1 2">
    <name type="scientific">Borreliella afzelii</name>
    <name type="common">Borrelia afzelii</name>
    <dbReference type="NCBI Taxonomy" id="29518"/>
    <lineage>
        <taxon>Bacteria</taxon>
        <taxon>Pseudomonadati</taxon>
        <taxon>Spirochaetota</taxon>
        <taxon>Spirochaetia</taxon>
        <taxon>Spirochaetales</taxon>
        <taxon>Borreliaceae</taxon>
        <taxon>Borreliella</taxon>
    </lineage>
</organism>
<protein>
    <submittedName>
        <fullName evidence="1">Uncharacterized protein</fullName>
    </submittedName>
</protein>
<dbReference type="Proteomes" id="UP000529652">
    <property type="component" value="Unassembled WGS sequence"/>
</dbReference>
<accession>A0AB34Z2W0</accession>
<comment type="caution">
    <text evidence="1">The sequence shown here is derived from an EMBL/GenBank/DDBJ whole genome shotgun (WGS) entry which is preliminary data.</text>
</comment>
<dbReference type="AlphaFoldDB" id="A0AB34Z2W0"/>
<reference evidence="1 2" key="1">
    <citation type="submission" date="2020-08" db="EMBL/GenBank/DDBJ databases">
        <title>Genomic Encyclopedia of Type Strains, Phase IV (KMG-IV): sequencing the most valuable type-strain genomes for metagenomic binning, comparative biology and taxonomic classification.</title>
        <authorList>
            <person name="Goeker M."/>
        </authorList>
    </citation>
    <scope>NUCLEOTIDE SEQUENCE [LARGE SCALE GENOMIC DNA]</scope>
    <source>
        <strain evidence="1 2">DSM 10508</strain>
    </source>
</reference>
<dbReference type="RefSeq" id="WP_011703899.1">
    <property type="nucleotide sequence ID" value="NZ_CAXOVT010000005.1"/>
</dbReference>
<proteinExistence type="predicted"/>
<sequence length="174" mass="20502">MSCDDFFTIKGTLSNLKLSAVEYCVLSDMRQVIDRFANNNFLVYQSDDSNSLAYQSDSSDFLAYQSDGSDFLWPLFEDYSENDFDKFFTRLGSKRSKELINLFLKLKMRVSNSVFETEVFFLYMCIKDAYLINLFYFDDDEHNCFDCVMRTFDQQFKSIVKSLKLKLEDFGVFV</sequence>
<evidence type="ECO:0000313" key="1">
    <source>
        <dbReference type="EMBL" id="MBB5141661.1"/>
    </source>
</evidence>
<dbReference type="EMBL" id="JACHGM010000007">
    <property type="protein sequence ID" value="MBB5141661.1"/>
    <property type="molecule type" value="Genomic_DNA"/>
</dbReference>